<dbReference type="Pfam" id="PF00994">
    <property type="entry name" value="MoCF_biosynth"/>
    <property type="match status" value="1"/>
</dbReference>
<dbReference type="Pfam" id="PF12727">
    <property type="entry name" value="PBP_like"/>
    <property type="match status" value="1"/>
</dbReference>
<dbReference type="SUPFAM" id="SSF53218">
    <property type="entry name" value="Molybdenum cofactor biosynthesis proteins"/>
    <property type="match status" value="1"/>
</dbReference>
<evidence type="ECO:0000256" key="2">
    <source>
        <dbReference type="ARBA" id="ARBA00003487"/>
    </source>
</evidence>
<dbReference type="Gene3D" id="3.90.105.10">
    <property type="entry name" value="Molybdopterin biosynthesis moea protein, domain 2"/>
    <property type="match status" value="1"/>
</dbReference>
<dbReference type="InterPro" id="IPR005110">
    <property type="entry name" value="MoeA_linker/N"/>
</dbReference>
<dbReference type="STRING" id="36844.SAMN04488501_11342"/>
<sequence length="635" mass="70678">MSQNIYLSNYEFEDALEFYFSKINIEKSKECIKSEESIDRITAEPIYSEISSPFYNSSAMDGIALKNEITLGANEKNHKILEEGKDYIVVDTGDPIPKEYDCVIMVEDLIKLADNKVEIYKSAASFQNIRPLGEDIVENSLIIPSGHKIRPVDIGAMLAGGVNSVEVYKKPLVGIIPTGTELVEPGTTPLKIGDIIDFNSRTFAAQVFQYGGIARRYSIVKDDYEIIKTTIKKAVEECDIVLVNAGSSAGREDFTSKVIGELGEVYIHGVAIKPGKPVILGKIDNKPVIGIPGYPVSAYIIMEQFVRRIIEEFSGEKNYEYKIIKGVLSRRIMSSLKHLEFVRVKLGKVGEKLIVTPLNRGAGAIMSLVRADGILEVPQNIEGIESGTEVEVKLLKDENEINNTIVCIGSHDPILDIVADLIHVQNKEYYLSSAHVGSMGGIMALKNSETHIAPIHMLDMETGEYNKSYIKKYLKDKDIALIKCVKRIQGIMVPKGNPNKIASISDIWSKKLKFVNRQRGAGTRLLLDYNLKRLNINPREIEGYSREEYTHLGVAAAVANGDADCGLGIYSAAIMMGLEFIPVCNEEYDIAIPREFLEKPMIKEFIKVIKSHEFKEKLDYLGGYDYSEAGNIILL</sequence>
<keyword evidence="8 10" id="KW-0501">Molybdenum cofactor biosynthesis</keyword>
<dbReference type="NCBIfam" id="NF011068">
    <property type="entry name" value="PRK14498.1"/>
    <property type="match status" value="1"/>
</dbReference>
<accession>A0A0L6Z9D9</accession>
<keyword evidence="10" id="KW-0460">Magnesium</keyword>
<dbReference type="Gene3D" id="3.40.980.10">
    <property type="entry name" value="MoaB/Mog-like domain"/>
    <property type="match status" value="1"/>
</dbReference>
<dbReference type="InterPro" id="IPR036425">
    <property type="entry name" value="MoaB/Mog-like_dom_sf"/>
</dbReference>
<evidence type="ECO:0000313" key="13">
    <source>
        <dbReference type="Proteomes" id="UP000037043"/>
    </source>
</evidence>
<feature type="domain" description="MoaB/Mog" evidence="11">
    <location>
        <begin position="174"/>
        <end position="312"/>
    </location>
</feature>
<evidence type="ECO:0000256" key="8">
    <source>
        <dbReference type="ARBA" id="ARBA00023150"/>
    </source>
</evidence>
<dbReference type="Proteomes" id="UP000037043">
    <property type="component" value="Unassembled WGS sequence"/>
</dbReference>
<dbReference type="SMART" id="SM00852">
    <property type="entry name" value="MoCF_biosynth"/>
    <property type="match status" value="1"/>
</dbReference>
<keyword evidence="10 12" id="KW-0808">Transferase</keyword>
<dbReference type="SUPFAM" id="SSF63882">
    <property type="entry name" value="MoeA N-terminal region -like"/>
    <property type="match status" value="1"/>
</dbReference>
<dbReference type="PROSITE" id="PS01079">
    <property type="entry name" value="MOCF_BIOSYNTHESIS_2"/>
    <property type="match status" value="1"/>
</dbReference>
<comment type="function">
    <text evidence="1 10">Catalyzes the insertion of molybdate into adenylated molybdopterin with the concomitant release of AMP.</text>
</comment>
<dbReference type="InterPro" id="IPR036688">
    <property type="entry name" value="MoeA_C_domain_IV_sf"/>
</dbReference>
<keyword evidence="13" id="KW-1185">Reference proteome</keyword>
<dbReference type="EC" id="2.10.1.1" evidence="5 10"/>
<protein>
    <recommendedName>
        <fullName evidence="6 10">Molybdopterin molybdenumtransferase</fullName>
        <ecNumber evidence="5 10">2.10.1.1</ecNumber>
    </recommendedName>
</protein>
<dbReference type="InterPro" id="IPR038987">
    <property type="entry name" value="MoeA-like"/>
</dbReference>
<dbReference type="GO" id="GO:0005829">
    <property type="term" value="C:cytosol"/>
    <property type="evidence" value="ECO:0007669"/>
    <property type="project" value="TreeGrafter"/>
</dbReference>
<comment type="pathway">
    <text evidence="3 10">Cofactor biosynthesis; molybdopterin biosynthesis.</text>
</comment>
<dbReference type="Pfam" id="PF03453">
    <property type="entry name" value="MoeA_N"/>
    <property type="match status" value="1"/>
</dbReference>
<dbReference type="Gene3D" id="2.170.190.11">
    <property type="entry name" value="Molybdopterin biosynthesis moea protein, domain 3"/>
    <property type="match status" value="1"/>
</dbReference>
<dbReference type="SUPFAM" id="SSF53850">
    <property type="entry name" value="Periplasmic binding protein-like II"/>
    <property type="match status" value="1"/>
</dbReference>
<dbReference type="Pfam" id="PF03454">
    <property type="entry name" value="MoeA_C"/>
    <property type="match status" value="1"/>
</dbReference>
<reference evidence="13" key="1">
    <citation type="submission" date="2015-08" db="EMBL/GenBank/DDBJ databases">
        <title>Genome sequence of the strict anaerobe Clostridium homopropionicum LuHBu1 (DSM 5847T).</title>
        <authorList>
            <person name="Poehlein A."/>
            <person name="Beck M."/>
            <person name="Schiel-Bengelsdorf B."/>
            <person name="Bengelsdorf F.R."/>
            <person name="Daniel R."/>
            <person name="Duerre P."/>
        </authorList>
    </citation>
    <scope>NUCLEOTIDE SEQUENCE [LARGE SCALE GENOMIC DNA]</scope>
    <source>
        <strain evidence="13">DSM 5847</strain>
    </source>
</reference>
<evidence type="ECO:0000256" key="10">
    <source>
        <dbReference type="RuleBase" id="RU365090"/>
    </source>
</evidence>
<evidence type="ECO:0000256" key="4">
    <source>
        <dbReference type="ARBA" id="ARBA00010763"/>
    </source>
</evidence>
<organism evidence="12 13">
    <name type="scientific">Clostridium homopropionicum DSM 5847</name>
    <dbReference type="NCBI Taxonomy" id="1121318"/>
    <lineage>
        <taxon>Bacteria</taxon>
        <taxon>Bacillati</taxon>
        <taxon>Bacillota</taxon>
        <taxon>Clostridia</taxon>
        <taxon>Eubacteriales</taxon>
        <taxon>Clostridiaceae</taxon>
        <taxon>Clostridium</taxon>
    </lineage>
</organism>
<dbReference type="InterPro" id="IPR008284">
    <property type="entry name" value="MoCF_biosynth_CS"/>
</dbReference>
<name>A0A0L6Z9D9_9CLOT</name>
<dbReference type="InterPro" id="IPR024370">
    <property type="entry name" value="PBP_domain"/>
</dbReference>
<dbReference type="RefSeq" id="WP_052221713.1">
    <property type="nucleotide sequence ID" value="NZ_LHUR01000024.1"/>
</dbReference>
<keyword evidence="10" id="KW-0479">Metal-binding</keyword>
<evidence type="ECO:0000256" key="7">
    <source>
        <dbReference type="ARBA" id="ARBA00022505"/>
    </source>
</evidence>
<comment type="caution">
    <text evidence="12">The sequence shown here is derived from an EMBL/GenBank/DDBJ whole genome shotgun (WGS) entry which is preliminary data.</text>
</comment>
<dbReference type="UniPathway" id="UPA00344"/>
<comment type="function">
    <text evidence="2">May be involved in the biosynthesis of molybdopterin.</text>
</comment>
<dbReference type="EMBL" id="LHUR01000024">
    <property type="protein sequence ID" value="KOA19403.1"/>
    <property type="molecule type" value="Genomic_DNA"/>
</dbReference>
<dbReference type="InterPro" id="IPR005111">
    <property type="entry name" value="MoeA_C_domain_IV"/>
</dbReference>
<dbReference type="GO" id="GO:0006777">
    <property type="term" value="P:Mo-molybdopterin cofactor biosynthetic process"/>
    <property type="evidence" value="ECO:0007669"/>
    <property type="project" value="UniProtKB-UniRule"/>
</dbReference>
<comment type="catalytic activity">
    <reaction evidence="9">
        <text>adenylyl-molybdopterin + molybdate = Mo-molybdopterin + AMP + H(+)</text>
        <dbReference type="Rhea" id="RHEA:35047"/>
        <dbReference type="ChEBI" id="CHEBI:15378"/>
        <dbReference type="ChEBI" id="CHEBI:36264"/>
        <dbReference type="ChEBI" id="CHEBI:62727"/>
        <dbReference type="ChEBI" id="CHEBI:71302"/>
        <dbReference type="ChEBI" id="CHEBI:456215"/>
        <dbReference type="EC" id="2.10.1.1"/>
    </reaction>
</comment>
<comment type="cofactor">
    <cofactor evidence="10">
        <name>Mg(2+)</name>
        <dbReference type="ChEBI" id="CHEBI:18420"/>
    </cofactor>
</comment>
<dbReference type="CDD" id="cd00887">
    <property type="entry name" value="MoeA"/>
    <property type="match status" value="1"/>
</dbReference>
<evidence type="ECO:0000256" key="3">
    <source>
        <dbReference type="ARBA" id="ARBA00005046"/>
    </source>
</evidence>
<evidence type="ECO:0000256" key="6">
    <source>
        <dbReference type="ARBA" id="ARBA00021108"/>
    </source>
</evidence>
<dbReference type="AlphaFoldDB" id="A0A0L6Z9D9"/>
<gene>
    <name evidence="12" type="primary">moeA_2</name>
    <name evidence="12" type="ORF">CLHOM_21940</name>
</gene>
<comment type="similarity">
    <text evidence="4 10">Belongs to the MoeA family.</text>
</comment>
<dbReference type="NCBIfam" id="TIGR00177">
    <property type="entry name" value="molyb_syn"/>
    <property type="match status" value="1"/>
</dbReference>
<evidence type="ECO:0000256" key="9">
    <source>
        <dbReference type="ARBA" id="ARBA00047317"/>
    </source>
</evidence>
<evidence type="ECO:0000259" key="11">
    <source>
        <dbReference type="SMART" id="SM00852"/>
    </source>
</evidence>
<dbReference type="FunFam" id="2.40.340.10:FF:000005">
    <property type="entry name" value="Molybdopterin molybdenumtransferase MoeA"/>
    <property type="match status" value="1"/>
</dbReference>
<evidence type="ECO:0000313" key="12">
    <source>
        <dbReference type="EMBL" id="KOA19403.1"/>
    </source>
</evidence>
<dbReference type="PATRIC" id="fig|1121318.3.peg.2203"/>
<dbReference type="Gene3D" id="2.40.340.10">
    <property type="entry name" value="MoeA, C-terminal, domain IV"/>
    <property type="match status" value="1"/>
</dbReference>
<dbReference type="InterPro" id="IPR036135">
    <property type="entry name" value="MoeA_linker/N_sf"/>
</dbReference>
<dbReference type="PANTHER" id="PTHR10192:SF16">
    <property type="entry name" value="MOLYBDOPTERIN MOLYBDENUMTRANSFERASE"/>
    <property type="match status" value="1"/>
</dbReference>
<dbReference type="GO" id="GO:0046872">
    <property type="term" value="F:metal ion binding"/>
    <property type="evidence" value="ECO:0007669"/>
    <property type="project" value="UniProtKB-UniRule"/>
</dbReference>
<dbReference type="GO" id="GO:0061599">
    <property type="term" value="F:molybdopterin molybdotransferase activity"/>
    <property type="evidence" value="ECO:0007669"/>
    <property type="project" value="UniProtKB-UniRule"/>
</dbReference>
<evidence type="ECO:0000256" key="1">
    <source>
        <dbReference type="ARBA" id="ARBA00002901"/>
    </source>
</evidence>
<keyword evidence="7 10" id="KW-0500">Molybdenum</keyword>
<dbReference type="InterPro" id="IPR001453">
    <property type="entry name" value="MoaB/Mog_dom"/>
</dbReference>
<proteinExistence type="inferred from homology"/>
<dbReference type="SUPFAM" id="SSF63867">
    <property type="entry name" value="MoeA C-terminal domain-like"/>
    <property type="match status" value="1"/>
</dbReference>
<evidence type="ECO:0000256" key="5">
    <source>
        <dbReference type="ARBA" id="ARBA00013269"/>
    </source>
</evidence>
<dbReference type="PANTHER" id="PTHR10192">
    <property type="entry name" value="MOLYBDOPTERIN BIOSYNTHESIS PROTEIN"/>
    <property type="match status" value="1"/>
</dbReference>